<dbReference type="EMBL" id="JBBWRZ010000001">
    <property type="protein sequence ID" value="KAK8247220.1"/>
    <property type="molecule type" value="Genomic_DNA"/>
</dbReference>
<sequence length="213" mass="23968">MAASKAHWRRMLTTPRDDDGGFGATGRREGHGSRQRRGGRVGQRADEMEVCVLTLGWFVDLTQVTGSMSKCRRRARACNPKPGPTFFHHGDASLVFLDTPSSAQYHSQGIPSVLPSTRTSPLSFARVAKHKAYPSARRRVFVFASPPFSQGRPIPLHSPEWHLQACPCLYSAPSALMWRDMMLQFLGRPRWRGKGKKWERCAVFVACQMCHLM</sequence>
<comment type="caution">
    <text evidence="2">The sequence shown here is derived from an EMBL/GenBank/DDBJ whole genome shotgun (WGS) entry which is preliminary data.</text>
</comment>
<name>A0ABR1Z490_9PEZI</name>
<dbReference type="Proteomes" id="UP001492380">
    <property type="component" value="Unassembled WGS sequence"/>
</dbReference>
<evidence type="ECO:0000313" key="3">
    <source>
        <dbReference type="Proteomes" id="UP001492380"/>
    </source>
</evidence>
<evidence type="ECO:0000256" key="1">
    <source>
        <dbReference type="SAM" id="MobiDB-lite"/>
    </source>
</evidence>
<keyword evidence="3" id="KW-1185">Reference proteome</keyword>
<feature type="region of interest" description="Disordered" evidence="1">
    <location>
        <begin position="1"/>
        <end position="41"/>
    </location>
</feature>
<evidence type="ECO:0000313" key="2">
    <source>
        <dbReference type="EMBL" id="KAK8247220.1"/>
    </source>
</evidence>
<organism evidence="2 3">
    <name type="scientific">Phyllosticta capitalensis</name>
    <dbReference type="NCBI Taxonomy" id="121624"/>
    <lineage>
        <taxon>Eukaryota</taxon>
        <taxon>Fungi</taxon>
        <taxon>Dikarya</taxon>
        <taxon>Ascomycota</taxon>
        <taxon>Pezizomycotina</taxon>
        <taxon>Dothideomycetes</taxon>
        <taxon>Dothideomycetes incertae sedis</taxon>
        <taxon>Botryosphaeriales</taxon>
        <taxon>Phyllostictaceae</taxon>
        <taxon>Phyllosticta</taxon>
    </lineage>
</organism>
<protein>
    <submittedName>
        <fullName evidence="2">Uncharacterized protein</fullName>
    </submittedName>
</protein>
<proteinExistence type="predicted"/>
<gene>
    <name evidence="2" type="ORF">HDK90DRAFT_36355</name>
</gene>
<reference evidence="2 3" key="1">
    <citation type="submission" date="2024-04" db="EMBL/GenBank/DDBJ databases">
        <title>Phyllosticta paracitricarpa is synonymous to the EU quarantine fungus P. citricarpa based on phylogenomic analyses.</title>
        <authorList>
            <consortium name="Lawrence Berkeley National Laboratory"/>
            <person name="Van Ingen-Buijs V.A."/>
            <person name="Van Westerhoven A.C."/>
            <person name="Haridas S."/>
            <person name="Skiadas P."/>
            <person name="Martin F."/>
            <person name="Groenewald J.Z."/>
            <person name="Crous P.W."/>
            <person name="Seidl M.F."/>
        </authorList>
    </citation>
    <scope>NUCLEOTIDE SEQUENCE [LARGE SCALE GENOMIC DNA]</scope>
    <source>
        <strain evidence="2 3">CBS 123374</strain>
    </source>
</reference>
<accession>A0ABR1Z490</accession>
<feature type="compositionally biased region" description="Basic residues" evidence="1">
    <location>
        <begin position="1"/>
        <end position="10"/>
    </location>
</feature>